<accession>N8WRW6</accession>
<organism evidence="1 2">
    <name type="scientific">Acinetobacter schindleri NIPH 900</name>
    <dbReference type="NCBI Taxonomy" id="1217675"/>
    <lineage>
        <taxon>Bacteria</taxon>
        <taxon>Pseudomonadati</taxon>
        <taxon>Pseudomonadota</taxon>
        <taxon>Gammaproteobacteria</taxon>
        <taxon>Moraxellales</taxon>
        <taxon>Moraxellaceae</taxon>
        <taxon>Acinetobacter</taxon>
    </lineage>
</organism>
<proteinExistence type="predicted"/>
<dbReference type="EMBL" id="APPI01000003">
    <property type="protein sequence ID" value="ENV14736.1"/>
    <property type="molecule type" value="Genomic_DNA"/>
</dbReference>
<name>N8WRW6_9GAMM</name>
<evidence type="ECO:0008006" key="3">
    <source>
        <dbReference type="Google" id="ProtNLM"/>
    </source>
</evidence>
<protein>
    <recommendedName>
        <fullName evidence="3">Terminase large subunit gp17-like C-terminal domain-containing protein</fullName>
    </recommendedName>
</protein>
<keyword evidence="2" id="KW-1185">Reference proteome</keyword>
<dbReference type="PATRIC" id="fig|1217675.3.peg.76"/>
<dbReference type="AlphaFoldDB" id="N8WRW6"/>
<evidence type="ECO:0000313" key="2">
    <source>
        <dbReference type="Proteomes" id="UP000018438"/>
    </source>
</evidence>
<sequence length="183" mass="20847">MSQQMFIDARVAGSNDDPVRVIAMIDNQNDELIITKFLPYQLPKDPYKGKTAEQVAQMKQIKANTVVVVDNPTAFREWDIAFNEVDHLEEAIRTYLMMNRLGRLVLDDSIRAQCDPVSVIEVRKTELRGSVYELNSGEVTNSHFAVLISCWVALRMMGTTRIVENEVEPTQHDIDTFNVPFSI</sequence>
<comment type="caution">
    <text evidence="1">The sequence shown here is derived from an EMBL/GenBank/DDBJ whole genome shotgun (WGS) entry which is preliminary data.</text>
</comment>
<dbReference type="Proteomes" id="UP000018438">
    <property type="component" value="Unassembled WGS sequence"/>
</dbReference>
<dbReference type="RefSeq" id="WP_004811503.1">
    <property type="nucleotide sequence ID" value="NZ_KB849446.1"/>
</dbReference>
<gene>
    <name evidence="1" type="ORF">F965_00082</name>
</gene>
<evidence type="ECO:0000313" key="1">
    <source>
        <dbReference type="EMBL" id="ENV14736.1"/>
    </source>
</evidence>
<reference evidence="1 2" key="1">
    <citation type="submission" date="2013-02" db="EMBL/GenBank/DDBJ databases">
        <title>The Genome Sequence of Acinetobacter schindleri NIPH 900.</title>
        <authorList>
            <consortium name="The Broad Institute Genome Sequencing Platform"/>
            <consortium name="The Broad Institute Genome Sequencing Center for Infectious Disease"/>
            <person name="Cerqueira G."/>
            <person name="Feldgarden M."/>
            <person name="Courvalin P."/>
            <person name="Perichon B."/>
            <person name="Grillot-Courvalin C."/>
            <person name="Clermont D."/>
            <person name="Rocha E."/>
            <person name="Yoon E.-J."/>
            <person name="Nemec A."/>
            <person name="Walker B."/>
            <person name="Young S.K."/>
            <person name="Zeng Q."/>
            <person name="Gargeya S."/>
            <person name="Fitzgerald M."/>
            <person name="Haas B."/>
            <person name="Abouelleil A."/>
            <person name="Alvarado L."/>
            <person name="Arachchi H.M."/>
            <person name="Berlin A.M."/>
            <person name="Chapman S.B."/>
            <person name="Dewar J."/>
            <person name="Goldberg J."/>
            <person name="Griggs A."/>
            <person name="Gujja S."/>
            <person name="Hansen M."/>
            <person name="Howarth C."/>
            <person name="Imamovic A."/>
            <person name="Larimer J."/>
            <person name="McCowan C."/>
            <person name="Murphy C."/>
            <person name="Neiman D."/>
            <person name="Pearson M."/>
            <person name="Priest M."/>
            <person name="Roberts A."/>
            <person name="Saif S."/>
            <person name="Shea T."/>
            <person name="Sisk P."/>
            <person name="Sykes S."/>
            <person name="Wortman J."/>
            <person name="Nusbaum C."/>
            <person name="Birren B."/>
        </authorList>
    </citation>
    <scope>NUCLEOTIDE SEQUENCE [LARGE SCALE GENOMIC DNA]</scope>
    <source>
        <strain evidence="1 2">NIPH 900</strain>
    </source>
</reference>
<dbReference type="HOGENOM" id="CLU_133617_0_0_6"/>